<evidence type="ECO:0000313" key="7">
    <source>
        <dbReference type="EMBL" id="BAT09955.1"/>
    </source>
</evidence>
<feature type="domain" description="Protein kinase" evidence="6">
    <location>
        <begin position="134"/>
        <end position="408"/>
    </location>
</feature>
<dbReference type="SMR" id="A0A0P0XSI9"/>
<organism evidence="7 8">
    <name type="scientific">Oryza sativa subsp. japonica</name>
    <name type="common">Rice</name>
    <dbReference type="NCBI Taxonomy" id="39947"/>
    <lineage>
        <taxon>Eukaryota</taxon>
        <taxon>Viridiplantae</taxon>
        <taxon>Streptophyta</taxon>
        <taxon>Embryophyta</taxon>
        <taxon>Tracheophyta</taxon>
        <taxon>Spermatophyta</taxon>
        <taxon>Magnoliopsida</taxon>
        <taxon>Liliopsida</taxon>
        <taxon>Poales</taxon>
        <taxon>Poaceae</taxon>
        <taxon>BOP clade</taxon>
        <taxon>Oryzoideae</taxon>
        <taxon>Oryzeae</taxon>
        <taxon>Oryzinae</taxon>
        <taxon>Oryza</taxon>
        <taxon>Oryza sativa</taxon>
    </lineage>
</organism>
<evidence type="ECO:0000256" key="4">
    <source>
        <dbReference type="ARBA" id="ARBA00022840"/>
    </source>
</evidence>
<dbReference type="GO" id="GO:0004674">
    <property type="term" value="F:protein serine/threonine kinase activity"/>
    <property type="evidence" value="ECO:0000318"/>
    <property type="project" value="GO_Central"/>
</dbReference>
<dbReference type="Pfam" id="PF00069">
    <property type="entry name" value="Pkinase"/>
    <property type="match status" value="1"/>
</dbReference>
<dbReference type="InterPro" id="IPR045269">
    <property type="entry name" value="Atg1-like"/>
</dbReference>
<dbReference type="PANTHER" id="PTHR24348:SF22">
    <property type="entry name" value="NON-SPECIFIC SERINE_THREONINE PROTEIN KINASE"/>
    <property type="match status" value="1"/>
</dbReference>
<dbReference type="InterPro" id="IPR008271">
    <property type="entry name" value="Ser/Thr_kinase_AS"/>
</dbReference>
<sequence>MQNKQTTKHNQEKKKNHGKQNMRDVYLLLTAPSSNPTRHRFAACTRAFLIRVRHVRQPLTIRAASIEIEVHSSAYLLFPSSLPPLTIVAKISNNLGIGGMAAATIASKHPAADGGGDACSGASHCSTLTNIYNYDSLGTLGAGACSVVRKARDRRTGDTVAIKCFHPPGGDLDDGQQQQQHDAVALAGRERDCLAACRGSPSVVQLLDVAADPWNSGDVYLVMEFVGTRTLRDLTVGRPFSEAETRALMRQLLAGAAAIHGAGLIHRDVKPANILVGPGCVLKYCDFGDATPVMPPYEEFLVGTLRFTSPEEVAGDRFYGQGVDMWALGCVMAELLTGRFVFTSSETCEDHVLDLLDLRECDVGAEDSPAFGGLPGLSPAGREVLAGLLAFDHRERMTAEAALEHRWFTAAADSPAVLRRLADLAAGKNNM</sequence>
<keyword evidence="3" id="KW-0418">Kinase</keyword>
<accession>A0A0P0XSI9</accession>
<dbReference type="Gene3D" id="3.30.200.20">
    <property type="entry name" value="Phosphorylase Kinase, domain 1"/>
    <property type="match status" value="1"/>
</dbReference>
<dbReference type="SUPFAM" id="SSF56112">
    <property type="entry name" value="Protein kinase-like (PK-like)"/>
    <property type="match status" value="1"/>
</dbReference>
<dbReference type="GO" id="GO:0005737">
    <property type="term" value="C:cytoplasm"/>
    <property type="evidence" value="ECO:0000318"/>
    <property type="project" value="GO_Central"/>
</dbReference>
<dbReference type="Gene3D" id="1.10.510.10">
    <property type="entry name" value="Transferase(Phosphotransferase) domain 1"/>
    <property type="match status" value="1"/>
</dbReference>
<keyword evidence="4" id="KW-0067">ATP-binding</keyword>
<protein>
    <submittedName>
        <fullName evidence="7">Os10g0157200 protein</fullName>
    </submittedName>
</protein>
<keyword evidence="2" id="KW-0547">Nucleotide-binding</keyword>
<dbReference type="Gramene" id="Os10t0157200-00">
    <property type="protein sequence ID" value="Os10t0157200-00"/>
    <property type="gene ID" value="Os10g0157200"/>
</dbReference>
<gene>
    <name evidence="7" type="ordered locus">Os10g0157200</name>
    <name evidence="7" type="ORF">OSNPB_100157200</name>
</gene>
<dbReference type="InterPro" id="IPR000719">
    <property type="entry name" value="Prot_kinase_dom"/>
</dbReference>
<evidence type="ECO:0000256" key="3">
    <source>
        <dbReference type="ARBA" id="ARBA00022777"/>
    </source>
</evidence>
<reference evidence="8" key="1">
    <citation type="journal article" date="2005" name="Nature">
        <title>The map-based sequence of the rice genome.</title>
        <authorList>
            <consortium name="International rice genome sequencing project (IRGSP)"/>
            <person name="Matsumoto T."/>
            <person name="Wu J."/>
            <person name="Kanamori H."/>
            <person name="Katayose Y."/>
            <person name="Fujisawa M."/>
            <person name="Namiki N."/>
            <person name="Mizuno H."/>
            <person name="Yamamoto K."/>
            <person name="Antonio B.A."/>
            <person name="Baba T."/>
            <person name="Sakata K."/>
            <person name="Nagamura Y."/>
            <person name="Aoki H."/>
            <person name="Arikawa K."/>
            <person name="Arita K."/>
            <person name="Bito T."/>
            <person name="Chiden Y."/>
            <person name="Fujitsuka N."/>
            <person name="Fukunaka R."/>
            <person name="Hamada M."/>
            <person name="Harada C."/>
            <person name="Hayashi A."/>
            <person name="Hijishita S."/>
            <person name="Honda M."/>
            <person name="Hosokawa S."/>
            <person name="Ichikawa Y."/>
            <person name="Idonuma A."/>
            <person name="Iijima M."/>
            <person name="Ikeda M."/>
            <person name="Ikeno M."/>
            <person name="Ito K."/>
            <person name="Ito S."/>
            <person name="Ito T."/>
            <person name="Ito Y."/>
            <person name="Ito Y."/>
            <person name="Iwabuchi A."/>
            <person name="Kamiya K."/>
            <person name="Karasawa W."/>
            <person name="Kurita K."/>
            <person name="Katagiri S."/>
            <person name="Kikuta A."/>
            <person name="Kobayashi H."/>
            <person name="Kobayashi N."/>
            <person name="Machita K."/>
            <person name="Maehara T."/>
            <person name="Masukawa M."/>
            <person name="Mizubayashi T."/>
            <person name="Mukai Y."/>
            <person name="Nagasaki H."/>
            <person name="Nagata Y."/>
            <person name="Naito S."/>
            <person name="Nakashima M."/>
            <person name="Nakama Y."/>
            <person name="Nakamichi Y."/>
            <person name="Nakamura M."/>
            <person name="Meguro A."/>
            <person name="Negishi M."/>
            <person name="Ohta I."/>
            <person name="Ohta T."/>
            <person name="Okamoto M."/>
            <person name="Ono N."/>
            <person name="Saji S."/>
            <person name="Sakaguchi M."/>
            <person name="Sakai K."/>
            <person name="Shibata M."/>
            <person name="Shimokawa T."/>
            <person name="Song J."/>
            <person name="Takazaki Y."/>
            <person name="Terasawa K."/>
            <person name="Tsugane M."/>
            <person name="Tsuji K."/>
            <person name="Ueda S."/>
            <person name="Waki K."/>
            <person name="Yamagata H."/>
            <person name="Yamamoto M."/>
            <person name="Yamamoto S."/>
            <person name="Yamane H."/>
            <person name="Yoshiki S."/>
            <person name="Yoshihara R."/>
            <person name="Yukawa K."/>
            <person name="Zhong H."/>
            <person name="Yano M."/>
            <person name="Yuan Q."/>
            <person name="Ouyang S."/>
            <person name="Liu J."/>
            <person name="Jones K.M."/>
            <person name="Gansberger K."/>
            <person name="Moffat K."/>
            <person name="Hill J."/>
            <person name="Bera J."/>
            <person name="Fadrosh D."/>
            <person name="Jin S."/>
            <person name="Johri S."/>
            <person name="Kim M."/>
            <person name="Overton L."/>
            <person name="Reardon M."/>
            <person name="Tsitrin T."/>
            <person name="Vuong H."/>
            <person name="Weaver B."/>
            <person name="Ciecko A."/>
            <person name="Tallon L."/>
            <person name="Jackson J."/>
            <person name="Pai G."/>
            <person name="Aken S.V."/>
            <person name="Utterback T."/>
            <person name="Reidmuller S."/>
            <person name="Feldblyum T."/>
            <person name="Hsiao J."/>
            <person name="Zismann V."/>
            <person name="Iobst S."/>
            <person name="de Vazeille A.R."/>
            <person name="Buell C.R."/>
            <person name="Ying K."/>
            <person name="Li Y."/>
            <person name="Lu T."/>
            <person name="Huang Y."/>
            <person name="Zhao Q."/>
            <person name="Feng Q."/>
            <person name="Zhang L."/>
            <person name="Zhu J."/>
            <person name="Weng Q."/>
            <person name="Mu J."/>
            <person name="Lu Y."/>
            <person name="Fan D."/>
            <person name="Liu Y."/>
            <person name="Guan J."/>
            <person name="Zhang Y."/>
            <person name="Yu S."/>
            <person name="Liu X."/>
            <person name="Zhang Y."/>
            <person name="Hong G."/>
            <person name="Han B."/>
            <person name="Choisne N."/>
            <person name="Demange N."/>
            <person name="Orjeda G."/>
            <person name="Samain S."/>
            <person name="Cattolico L."/>
            <person name="Pelletier E."/>
            <person name="Couloux A."/>
            <person name="Segurens B."/>
            <person name="Wincker P."/>
            <person name="D'Hont A."/>
            <person name="Scarpelli C."/>
            <person name="Weissenbach J."/>
            <person name="Salanoubat M."/>
            <person name="Quetier F."/>
            <person name="Yu Y."/>
            <person name="Kim H.R."/>
            <person name="Rambo T."/>
            <person name="Currie J."/>
            <person name="Collura K."/>
            <person name="Luo M."/>
            <person name="Yang T."/>
            <person name="Ammiraju J.S.S."/>
            <person name="Engler F."/>
            <person name="Soderlund C."/>
            <person name="Wing R.A."/>
            <person name="Palmer L.E."/>
            <person name="de la Bastide M."/>
            <person name="Spiegel L."/>
            <person name="Nascimento L."/>
            <person name="Zutavern T."/>
            <person name="O'Shaughnessy A."/>
            <person name="Dike S."/>
            <person name="Dedhia N."/>
            <person name="Preston R."/>
            <person name="Balija V."/>
            <person name="McCombie W.R."/>
            <person name="Chow T."/>
            <person name="Chen H."/>
            <person name="Chung M."/>
            <person name="Chen C."/>
            <person name="Shaw J."/>
            <person name="Wu H."/>
            <person name="Hsiao K."/>
            <person name="Chao Y."/>
            <person name="Chu M."/>
            <person name="Cheng C."/>
            <person name="Hour A."/>
            <person name="Lee P."/>
            <person name="Lin S."/>
            <person name="Lin Y."/>
            <person name="Liou J."/>
            <person name="Liu S."/>
            <person name="Hsing Y."/>
            <person name="Raghuvanshi S."/>
            <person name="Mohanty A."/>
            <person name="Bharti A.K."/>
            <person name="Gaur A."/>
            <person name="Gupta V."/>
            <person name="Kumar D."/>
            <person name="Ravi V."/>
            <person name="Vij S."/>
            <person name="Kapur A."/>
            <person name="Khurana P."/>
            <person name="Khurana P."/>
            <person name="Khurana J.P."/>
            <person name="Tyagi A.K."/>
            <person name="Gaikwad K."/>
            <person name="Singh A."/>
            <person name="Dalal V."/>
            <person name="Srivastava S."/>
            <person name="Dixit A."/>
            <person name="Pal A.K."/>
            <person name="Ghazi I.A."/>
            <person name="Yadav M."/>
            <person name="Pandit A."/>
            <person name="Bhargava A."/>
            <person name="Sureshbabu K."/>
            <person name="Batra K."/>
            <person name="Sharma T.R."/>
            <person name="Mohapatra T."/>
            <person name="Singh N.K."/>
            <person name="Messing J."/>
            <person name="Nelson A.B."/>
            <person name="Fuks G."/>
            <person name="Kavchok S."/>
            <person name="Keizer G."/>
            <person name="Linton E."/>
            <person name="Llaca V."/>
            <person name="Song R."/>
            <person name="Tanyolac B."/>
            <person name="Young S."/>
            <person name="Ho-Il K."/>
            <person name="Hahn J.H."/>
            <person name="Sangsakoo G."/>
            <person name="Vanavichit A."/>
            <person name="de Mattos Luiz.A.T."/>
            <person name="Zimmer P.D."/>
            <person name="Malone G."/>
            <person name="Dellagostin O."/>
            <person name="de Oliveira A.C."/>
            <person name="Bevan M."/>
            <person name="Bancroft I."/>
            <person name="Minx P."/>
            <person name="Cordum H."/>
            <person name="Wilson R."/>
            <person name="Cheng Z."/>
            <person name="Jin W."/>
            <person name="Jiang J."/>
            <person name="Leong S.A."/>
            <person name="Iwama H."/>
            <person name="Gojobori T."/>
            <person name="Itoh T."/>
            <person name="Niimura Y."/>
            <person name="Fujii Y."/>
            <person name="Habara T."/>
            <person name="Sakai H."/>
            <person name="Sato Y."/>
            <person name="Wilson G."/>
            <person name="Kumar K."/>
            <person name="McCouch S."/>
            <person name="Juretic N."/>
            <person name="Hoen D."/>
            <person name="Wright S."/>
            <person name="Bruskiewich R."/>
            <person name="Bureau T."/>
            <person name="Miyao A."/>
            <person name="Hirochika H."/>
            <person name="Nishikawa T."/>
            <person name="Kadowaki K."/>
            <person name="Sugiura M."/>
            <person name="Burr B."/>
            <person name="Sasaki T."/>
        </authorList>
    </citation>
    <scope>NUCLEOTIDE SEQUENCE [LARGE SCALE GENOMIC DNA]</scope>
    <source>
        <strain evidence="8">cv. Nipponbare</strain>
    </source>
</reference>
<evidence type="ECO:0000256" key="2">
    <source>
        <dbReference type="ARBA" id="ARBA00022741"/>
    </source>
</evidence>
<dbReference type="PANTHER" id="PTHR24348">
    <property type="entry name" value="SERINE/THREONINE-PROTEIN KINASE UNC-51-RELATED"/>
    <property type="match status" value="1"/>
</dbReference>
<dbReference type="GO" id="GO:0005634">
    <property type="term" value="C:nucleus"/>
    <property type="evidence" value="ECO:0000318"/>
    <property type="project" value="GO_Central"/>
</dbReference>
<dbReference type="STRING" id="39947.A0A0P0XSI9"/>
<keyword evidence="8" id="KW-1185">Reference proteome</keyword>
<evidence type="ECO:0000313" key="8">
    <source>
        <dbReference type="Proteomes" id="UP000059680"/>
    </source>
</evidence>
<reference evidence="7 8" key="3">
    <citation type="journal article" date="2013" name="Rice">
        <title>Improvement of the Oryza sativa Nipponbare reference genome using next generation sequence and optical map data.</title>
        <authorList>
            <person name="Kawahara Y."/>
            <person name="de la Bastide M."/>
            <person name="Hamilton J.P."/>
            <person name="Kanamori H."/>
            <person name="McCombie W.R."/>
            <person name="Ouyang S."/>
            <person name="Schwartz D.C."/>
            <person name="Tanaka T."/>
            <person name="Wu J."/>
            <person name="Zhou S."/>
            <person name="Childs K.L."/>
            <person name="Davidson R.M."/>
            <person name="Lin H."/>
            <person name="Quesada-Ocampo L."/>
            <person name="Vaillancourt B."/>
            <person name="Sakai H."/>
            <person name="Lee S.S."/>
            <person name="Kim J."/>
            <person name="Numa H."/>
            <person name="Itoh T."/>
            <person name="Buell C.R."/>
            <person name="Matsumoto T."/>
        </authorList>
    </citation>
    <scope>NUCLEOTIDE SEQUENCE [LARGE SCALE GENOMIC DNA]</scope>
    <source>
        <strain evidence="8">cv. Nipponbare</strain>
    </source>
</reference>
<dbReference type="PaxDb" id="39947-A0A0P0XSI9"/>
<name>A0A0P0XSI9_ORYSJ</name>
<dbReference type="OMA" id="AGRERDC"/>
<dbReference type="GO" id="GO:0035556">
    <property type="term" value="P:intracellular signal transduction"/>
    <property type="evidence" value="ECO:0000318"/>
    <property type="project" value="GO_Central"/>
</dbReference>
<dbReference type="PROSITE" id="PS50011">
    <property type="entry name" value="PROTEIN_KINASE_DOM"/>
    <property type="match status" value="1"/>
</dbReference>
<dbReference type="eggNOG" id="KOG0663">
    <property type="taxonomic scope" value="Eukaryota"/>
</dbReference>
<dbReference type="PROSITE" id="PS00108">
    <property type="entry name" value="PROTEIN_KINASE_ST"/>
    <property type="match status" value="1"/>
</dbReference>
<dbReference type="FunCoup" id="A0A0P0XSI9">
    <property type="interactions" value="46"/>
</dbReference>
<reference evidence="7 8" key="2">
    <citation type="journal article" date="2013" name="Plant Cell Physiol.">
        <title>Rice Annotation Project Database (RAP-DB): an integrative and interactive database for rice genomics.</title>
        <authorList>
            <person name="Sakai H."/>
            <person name="Lee S.S."/>
            <person name="Tanaka T."/>
            <person name="Numa H."/>
            <person name="Kim J."/>
            <person name="Kawahara Y."/>
            <person name="Wakimoto H."/>
            <person name="Yang C.C."/>
            <person name="Iwamoto M."/>
            <person name="Abe T."/>
            <person name="Yamada Y."/>
            <person name="Muto A."/>
            <person name="Inokuchi H."/>
            <person name="Ikemura T."/>
            <person name="Matsumoto T."/>
            <person name="Sasaki T."/>
            <person name="Itoh T."/>
        </authorList>
    </citation>
    <scope>NUCLEOTIDE SEQUENCE [LARGE SCALE GENOMIC DNA]</scope>
    <source>
        <strain evidence="8">cv. Nipponbare</strain>
    </source>
</reference>
<feature type="region of interest" description="Disordered" evidence="5">
    <location>
        <begin position="1"/>
        <end position="23"/>
    </location>
</feature>
<dbReference type="InterPro" id="IPR011009">
    <property type="entry name" value="Kinase-like_dom_sf"/>
</dbReference>
<dbReference type="FunFam" id="1.10.510.10:FF:000559">
    <property type="entry name" value="Protein kinase domain containing protein"/>
    <property type="match status" value="1"/>
</dbReference>
<dbReference type="GO" id="GO:0005524">
    <property type="term" value="F:ATP binding"/>
    <property type="evidence" value="ECO:0007669"/>
    <property type="project" value="UniProtKB-KW"/>
</dbReference>
<dbReference type="InParanoid" id="A0A0P0XSI9"/>
<dbReference type="SMART" id="SM00220">
    <property type="entry name" value="S_TKc"/>
    <property type="match status" value="1"/>
</dbReference>
<dbReference type="Proteomes" id="UP000059680">
    <property type="component" value="Chromosome 10"/>
</dbReference>
<proteinExistence type="predicted"/>
<evidence type="ECO:0000259" key="6">
    <source>
        <dbReference type="PROSITE" id="PS50011"/>
    </source>
</evidence>
<dbReference type="EMBL" id="AP014966">
    <property type="protein sequence ID" value="BAT09955.1"/>
    <property type="molecule type" value="Genomic_DNA"/>
</dbReference>
<dbReference type="GO" id="GO:0010506">
    <property type="term" value="P:regulation of autophagy"/>
    <property type="evidence" value="ECO:0007669"/>
    <property type="project" value="InterPro"/>
</dbReference>
<dbReference type="AlphaFoldDB" id="A0A0P0XSI9"/>
<keyword evidence="1" id="KW-0808">Transferase</keyword>
<evidence type="ECO:0000256" key="5">
    <source>
        <dbReference type="SAM" id="MobiDB-lite"/>
    </source>
</evidence>
<feature type="compositionally biased region" description="Basic residues" evidence="5">
    <location>
        <begin position="11"/>
        <end position="20"/>
    </location>
</feature>
<evidence type="ECO:0000256" key="1">
    <source>
        <dbReference type="ARBA" id="ARBA00022679"/>
    </source>
</evidence>